<dbReference type="InterPro" id="IPR036856">
    <property type="entry name" value="Ald_Oxase/Xan_DH_a/b_sf"/>
</dbReference>
<evidence type="ECO:0000313" key="5">
    <source>
        <dbReference type="EMBL" id="SCW54811.1"/>
    </source>
</evidence>
<dbReference type="InterPro" id="IPR037165">
    <property type="entry name" value="AldOxase/xan_DH_Mopterin-bd_sf"/>
</dbReference>
<dbReference type="InterPro" id="IPR046867">
    <property type="entry name" value="AldOxase/xan_DH_MoCoBD2"/>
</dbReference>
<dbReference type="SMART" id="SM01008">
    <property type="entry name" value="Ald_Xan_dh_C"/>
    <property type="match status" value="1"/>
</dbReference>
<gene>
    <name evidence="5" type="ORF">SAMN05660859_1559</name>
</gene>
<dbReference type="Proteomes" id="UP000198889">
    <property type="component" value="Unassembled WGS sequence"/>
</dbReference>
<dbReference type="PANTHER" id="PTHR11908:SF132">
    <property type="entry name" value="ALDEHYDE OXIDASE 1-RELATED"/>
    <property type="match status" value="1"/>
</dbReference>
<sequence>MVAQGQDGERSGGAKAHKGVGASVRRKEDARLLAGRGRFIGDMRFPGQLEAAFLRSSLAHARIKAVHIPAHLEGRAFVHADMAGVKDILAKTGLPGFRVSAQPSLASGKVRFVGEPVVMVLAENRALAEDLCEEIEVEYEELPANVDMLRAAKDGAALIHEDWAENVFLVSSTEKNFDETLKGAPIQVTREVRTSRQCMAPLEGKGCIALFDRTVEQLTLWTSTQMPHIVRSGLAECLGLDTRKIRVVAPDVGGGFGWKGLLQPEEVCCAWASLRLDRPVKWLEDRREHLIAAANCREHHYVMTAYADTEGRLLGLEAQAHVDAGAYSVYPFSACLEGAQVVSNLPGPYNLPAYRCRTYSVCSNKPPIVPYRGVARTGVCTAMELMIDAVARAAGLEPYEVRQRNLVRPDQMPFTSITGKDFDMGDYPESLRRAFAMIDHQGVRARQQAAEADGRRIGLGYAVYCEQGAHGTSVYHGWGIPMVPGIESCGARLTPDGTLEVRIGSQSHGQSMETTLAQVACEVLGIDPELVNVVHGDTAMTPYSTGTWGSRSAVMAGGAVASACERLAGRIARIGAHLLQAPLEAVTVRDAQVIGPQGSVSFREVAATWYLAPQNLPADIDPDGLDLVAGYRPTVDTGTFSYAAHACVVAVAPETGEVEILDYVIVEDGGVLLNPMVVDGQIYGGTAQGIGTALYEEMIYDGHGQPLASTLADYLLPGAGEMPDVCIAHMETPSPNTRFGQKGIGEGGAIAPPAAIGNAINDALAGLGAEMTVSPMTPRRVRDAVEAARQKASAESRSVGGFAS</sequence>
<evidence type="ECO:0000313" key="6">
    <source>
        <dbReference type="Proteomes" id="UP000198889"/>
    </source>
</evidence>
<dbReference type="GO" id="GO:0005506">
    <property type="term" value="F:iron ion binding"/>
    <property type="evidence" value="ECO:0007669"/>
    <property type="project" value="InterPro"/>
</dbReference>
<dbReference type="SUPFAM" id="SSF54665">
    <property type="entry name" value="CO dehydrogenase molybdoprotein N-domain-like"/>
    <property type="match status" value="1"/>
</dbReference>
<keyword evidence="2" id="KW-0560">Oxidoreductase</keyword>
<dbReference type="Pfam" id="PF02738">
    <property type="entry name" value="MoCoBD_1"/>
    <property type="match status" value="1"/>
</dbReference>
<feature type="domain" description="Aldehyde oxidase/xanthine dehydrogenase a/b hammerhead" evidence="4">
    <location>
        <begin position="34"/>
        <end position="143"/>
    </location>
</feature>
<name>A0A1G4RDU8_9HYPH</name>
<dbReference type="EMBL" id="FMTP01000002">
    <property type="protein sequence ID" value="SCW54811.1"/>
    <property type="molecule type" value="Genomic_DNA"/>
</dbReference>
<dbReference type="InterPro" id="IPR016208">
    <property type="entry name" value="Ald_Oxase/xanthine_DH-like"/>
</dbReference>
<reference evidence="6" key="1">
    <citation type="submission" date="2016-10" db="EMBL/GenBank/DDBJ databases">
        <authorList>
            <person name="Varghese N."/>
            <person name="Submissions S."/>
        </authorList>
    </citation>
    <scope>NUCLEOTIDE SEQUENCE [LARGE SCALE GENOMIC DNA]</scope>
    <source>
        <strain evidence="6">CGMCC 1.1761</strain>
    </source>
</reference>
<dbReference type="Gene3D" id="3.90.1170.50">
    <property type="entry name" value="Aldehyde oxidase/xanthine dehydrogenase, a/b hammerhead"/>
    <property type="match status" value="1"/>
</dbReference>
<evidence type="ECO:0000256" key="2">
    <source>
        <dbReference type="ARBA" id="ARBA00023002"/>
    </source>
</evidence>
<dbReference type="RefSeq" id="WP_091437585.1">
    <property type="nucleotide sequence ID" value="NZ_FMTP01000002.1"/>
</dbReference>
<dbReference type="PANTHER" id="PTHR11908">
    <property type="entry name" value="XANTHINE DEHYDROGENASE"/>
    <property type="match status" value="1"/>
</dbReference>
<feature type="region of interest" description="Disordered" evidence="3">
    <location>
        <begin position="1"/>
        <end position="22"/>
    </location>
</feature>
<evidence type="ECO:0000256" key="3">
    <source>
        <dbReference type="SAM" id="MobiDB-lite"/>
    </source>
</evidence>
<proteinExistence type="predicted"/>
<dbReference type="GO" id="GO:0016491">
    <property type="term" value="F:oxidoreductase activity"/>
    <property type="evidence" value="ECO:0007669"/>
    <property type="project" value="UniProtKB-KW"/>
</dbReference>
<dbReference type="SUPFAM" id="SSF56003">
    <property type="entry name" value="Molybdenum cofactor-binding domain"/>
    <property type="match status" value="1"/>
</dbReference>
<dbReference type="AlphaFoldDB" id="A0A1G4RDU8"/>
<organism evidence="5 6">
    <name type="scientific">Ancylobacter rudongensis</name>
    <dbReference type="NCBI Taxonomy" id="177413"/>
    <lineage>
        <taxon>Bacteria</taxon>
        <taxon>Pseudomonadati</taxon>
        <taxon>Pseudomonadota</taxon>
        <taxon>Alphaproteobacteria</taxon>
        <taxon>Hyphomicrobiales</taxon>
        <taxon>Xanthobacteraceae</taxon>
        <taxon>Ancylobacter</taxon>
    </lineage>
</organism>
<keyword evidence="1" id="KW-0500">Molybdenum</keyword>
<dbReference type="Pfam" id="PF20256">
    <property type="entry name" value="MoCoBD_2"/>
    <property type="match status" value="1"/>
</dbReference>
<keyword evidence="6" id="KW-1185">Reference proteome</keyword>
<evidence type="ECO:0000259" key="4">
    <source>
        <dbReference type="SMART" id="SM01008"/>
    </source>
</evidence>
<dbReference type="InterPro" id="IPR000674">
    <property type="entry name" value="Ald_Oxase/Xan_DH_a/b"/>
</dbReference>
<dbReference type="Pfam" id="PF01315">
    <property type="entry name" value="Ald_Xan_dh_C"/>
    <property type="match status" value="1"/>
</dbReference>
<protein>
    <submittedName>
        <fullName evidence="5">Carbon-monoxide dehydrogenase large subunit</fullName>
    </submittedName>
</protein>
<dbReference type="InterPro" id="IPR008274">
    <property type="entry name" value="AldOxase/xan_DH_MoCoBD1"/>
</dbReference>
<dbReference type="Gene3D" id="3.30.365.10">
    <property type="entry name" value="Aldehyde oxidase/xanthine dehydrogenase, molybdopterin binding domain"/>
    <property type="match status" value="4"/>
</dbReference>
<accession>A0A1G4RDU8</accession>
<dbReference type="STRING" id="177413.SAMN05660859_1559"/>
<evidence type="ECO:0000256" key="1">
    <source>
        <dbReference type="ARBA" id="ARBA00022505"/>
    </source>
</evidence>